<reference evidence="2" key="1">
    <citation type="journal article" date="2023" name="Nat. Plants">
        <title>Single-cell RNA sequencing provides a high-resolution roadmap for understanding the multicellular compartmentation of specialized metabolism.</title>
        <authorList>
            <person name="Sun S."/>
            <person name="Shen X."/>
            <person name="Li Y."/>
            <person name="Li Y."/>
            <person name="Wang S."/>
            <person name="Li R."/>
            <person name="Zhang H."/>
            <person name="Shen G."/>
            <person name="Guo B."/>
            <person name="Wei J."/>
            <person name="Xu J."/>
            <person name="St-Pierre B."/>
            <person name="Chen S."/>
            <person name="Sun C."/>
        </authorList>
    </citation>
    <scope>NUCLEOTIDE SEQUENCE [LARGE SCALE GENOMIC DNA]</scope>
</reference>
<keyword evidence="2" id="KW-1185">Reference proteome</keyword>
<protein>
    <submittedName>
        <fullName evidence="1">Uncharacterized protein</fullName>
    </submittedName>
</protein>
<sequence>MLSSSFFLPCTFTAPDPRETLYSVAAPAAVFMETTMVSSRSGCQITEKNPSNPIAQESNEEDGQRKKISDYEQSREDRIRENLERMEKLGIFDLSLRVKAFNKPIPKARKTPSTRSTPLISSPLPPSGPVRRSSRLQNATPVSYSESCLTKKDKTLEIEDQLLREEGSKPEIYSEEHEKLLGSTEMSWTLFVDGVGKDGKRIYDPVNGKTCHQCRQKTLGRRTHCSQCNMVQGQFCGDCLYMRYGENVIEANQNPNWICPVCRGICNCSLCRQAKGWPPTGTLYRKISSLGYKSVAHYLIQTRRLKPESEPDSNSKVPVSAKRSLPFKDIEETSKDMVLMDSKDPQSEGENSVYLPCDKQEGKTQCSDDGEADFKQDEGTHFLDKKEVDCKQEEKTHFLDVEQGDHKLDMQTKMVCPTELNDENSLSLGPRSNVPGEDNAFLGHDLKGTIQVVLDFNVSNHEHNCEKGDKIYPDSSEMDCILAPESSPESSKKRVRTTDPAGDNIAERLRSRSKKGHAQEEHRPSVKQDSNGLLHEHNAVADVNNSSSSSKATVMDNNGRRLRQSGAEVGKEQEETALDISSPVSKTKSSKSKKKRTPASEPSPDSIAGRLRQRRIGAGSQDH</sequence>
<accession>A0ACC0B129</accession>
<organism evidence="1 2">
    <name type="scientific">Catharanthus roseus</name>
    <name type="common">Madagascar periwinkle</name>
    <name type="synonym">Vinca rosea</name>
    <dbReference type="NCBI Taxonomy" id="4058"/>
    <lineage>
        <taxon>Eukaryota</taxon>
        <taxon>Viridiplantae</taxon>
        <taxon>Streptophyta</taxon>
        <taxon>Embryophyta</taxon>
        <taxon>Tracheophyta</taxon>
        <taxon>Spermatophyta</taxon>
        <taxon>Magnoliopsida</taxon>
        <taxon>eudicotyledons</taxon>
        <taxon>Gunneridae</taxon>
        <taxon>Pentapetalae</taxon>
        <taxon>asterids</taxon>
        <taxon>lamiids</taxon>
        <taxon>Gentianales</taxon>
        <taxon>Apocynaceae</taxon>
        <taxon>Rauvolfioideae</taxon>
        <taxon>Vinceae</taxon>
        <taxon>Catharanthinae</taxon>
        <taxon>Catharanthus</taxon>
    </lineage>
</organism>
<evidence type="ECO:0000313" key="2">
    <source>
        <dbReference type="Proteomes" id="UP001060085"/>
    </source>
</evidence>
<proteinExistence type="predicted"/>
<comment type="caution">
    <text evidence="1">The sequence shown here is derived from an EMBL/GenBank/DDBJ whole genome shotgun (WGS) entry which is preliminary data.</text>
</comment>
<dbReference type="EMBL" id="CM044704">
    <property type="protein sequence ID" value="KAI5665873.1"/>
    <property type="molecule type" value="Genomic_DNA"/>
</dbReference>
<dbReference type="Proteomes" id="UP001060085">
    <property type="component" value="Linkage Group LG04"/>
</dbReference>
<name>A0ACC0B129_CATRO</name>
<evidence type="ECO:0000313" key="1">
    <source>
        <dbReference type="EMBL" id="KAI5665873.1"/>
    </source>
</evidence>
<gene>
    <name evidence="1" type="ORF">M9H77_15726</name>
</gene>